<evidence type="ECO:0000256" key="3">
    <source>
        <dbReference type="ARBA" id="ARBA00022729"/>
    </source>
</evidence>
<evidence type="ECO:0000259" key="5">
    <source>
        <dbReference type="Pfam" id="PF13407"/>
    </source>
</evidence>
<keyword evidence="3 4" id="KW-0732">Signal</keyword>
<evidence type="ECO:0000256" key="4">
    <source>
        <dbReference type="SAM" id="SignalP"/>
    </source>
</evidence>
<proteinExistence type="inferred from homology"/>
<dbReference type="Proteomes" id="UP000619260">
    <property type="component" value="Unassembled WGS sequence"/>
</dbReference>
<evidence type="ECO:0000313" key="6">
    <source>
        <dbReference type="EMBL" id="GIJ48376.1"/>
    </source>
</evidence>
<evidence type="ECO:0000256" key="2">
    <source>
        <dbReference type="ARBA" id="ARBA00007639"/>
    </source>
</evidence>
<name>A0A8J3YNA6_9ACTN</name>
<dbReference type="PANTHER" id="PTHR46847:SF1">
    <property type="entry name" value="D-ALLOSE-BINDING PERIPLASMIC PROTEIN-RELATED"/>
    <property type="match status" value="1"/>
</dbReference>
<dbReference type="SUPFAM" id="SSF53822">
    <property type="entry name" value="Periplasmic binding protein-like I"/>
    <property type="match status" value="1"/>
</dbReference>
<reference evidence="6" key="1">
    <citation type="submission" date="2021-01" db="EMBL/GenBank/DDBJ databases">
        <title>Whole genome shotgun sequence of Virgisporangium aliadipatigenens NBRC 105644.</title>
        <authorList>
            <person name="Komaki H."/>
            <person name="Tamura T."/>
        </authorList>
    </citation>
    <scope>NUCLEOTIDE SEQUENCE</scope>
    <source>
        <strain evidence="6">NBRC 105644</strain>
    </source>
</reference>
<dbReference type="AlphaFoldDB" id="A0A8J3YNA6"/>
<dbReference type="Pfam" id="PF13407">
    <property type="entry name" value="Peripla_BP_4"/>
    <property type="match status" value="1"/>
</dbReference>
<keyword evidence="7" id="KW-1185">Reference proteome</keyword>
<comment type="similarity">
    <text evidence="2">Belongs to the bacterial solute-binding protein 2 family.</text>
</comment>
<dbReference type="Gene3D" id="3.40.50.2300">
    <property type="match status" value="2"/>
</dbReference>
<feature type="domain" description="Periplasmic binding protein" evidence="5">
    <location>
        <begin position="34"/>
        <end position="279"/>
    </location>
</feature>
<sequence length="349" mass="36863">MRILTSAAMAVMAVAGLCGISGAAAPPLPHAPVALLAVNMRQPFVQELAEGFATGVEDIGRTAHVQEGPEIGDPGHQVELLRGYRTAPPSGLAVFTQSPELLAAPLAETTAAGVPVLAVACAPAVGSGVRLFVGNDNYRLGRLLAGQVAARLPRDTSGVIVLGANVPGMPTIDKRVNGVRDELRERFPNARVLGPFDTKMDPTANREAWEVLLAANPDAVAFLGTGEADGRNLAALRQERHATWVAGSFGVDMPLLLAVRSGDLSLVSPEHFLQGAIAGRLQALQARVGVALPRGWIEVPGLVVDRGNVDAVIDRQTWLFSRQNWFRPQVDDIVTDPGRHLRPLSDASV</sequence>
<dbReference type="PANTHER" id="PTHR46847">
    <property type="entry name" value="D-ALLOSE-BINDING PERIPLASMIC PROTEIN-RELATED"/>
    <property type="match status" value="1"/>
</dbReference>
<dbReference type="GO" id="GO:0030246">
    <property type="term" value="F:carbohydrate binding"/>
    <property type="evidence" value="ECO:0007669"/>
    <property type="project" value="UniProtKB-ARBA"/>
</dbReference>
<evidence type="ECO:0000313" key="7">
    <source>
        <dbReference type="Proteomes" id="UP000619260"/>
    </source>
</evidence>
<gene>
    <name evidence="6" type="ORF">Val02_52620</name>
</gene>
<comment type="subcellular location">
    <subcellularLocation>
        <location evidence="1">Cell envelope</location>
    </subcellularLocation>
</comment>
<accession>A0A8J3YNA6</accession>
<dbReference type="EMBL" id="BOPF01000020">
    <property type="protein sequence ID" value="GIJ48376.1"/>
    <property type="molecule type" value="Genomic_DNA"/>
</dbReference>
<evidence type="ECO:0000256" key="1">
    <source>
        <dbReference type="ARBA" id="ARBA00004196"/>
    </source>
</evidence>
<protein>
    <recommendedName>
        <fullName evidence="5">Periplasmic binding protein domain-containing protein</fullName>
    </recommendedName>
</protein>
<dbReference type="GO" id="GO:0030313">
    <property type="term" value="C:cell envelope"/>
    <property type="evidence" value="ECO:0007669"/>
    <property type="project" value="UniProtKB-SubCell"/>
</dbReference>
<feature type="signal peptide" evidence="4">
    <location>
        <begin position="1"/>
        <end position="23"/>
    </location>
</feature>
<comment type="caution">
    <text evidence="6">The sequence shown here is derived from an EMBL/GenBank/DDBJ whole genome shotgun (WGS) entry which is preliminary data.</text>
</comment>
<organism evidence="6 7">
    <name type="scientific">Virgisporangium aliadipatigenens</name>
    <dbReference type="NCBI Taxonomy" id="741659"/>
    <lineage>
        <taxon>Bacteria</taxon>
        <taxon>Bacillati</taxon>
        <taxon>Actinomycetota</taxon>
        <taxon>Actinomycetes</taxon>
        <taxon>Micromonosporales</taxon>
        <taxon>Micromonosporaceae</taxon>
        <taxon>Virgisporangium</taxon>
    </lineage>
</organism>
<dbReference type="InterPro" id="IPR025997">
    <property type="entry name" value="SBP_2_dom"/>
</dbReference>
<dbReference type="RefSeq" id="WP_203901863.1">
    <property type="nucleotide sequence ID" value="NZ_BOPF01000020.1"/>
</dbReference>
<feature type="chain" id="PRO_5035324785" description="Periplasmic binding protein domain-containing protein" evidence="4">
    <location>
        <begin position="24"/>
        <end position="349"/>
    </location>
</feature>
<dbReference type="InterPro" id="IPR028082">
    <property type="entry name" value="Peripla_BP_I"/>
</dbReference>